<dbReference type="AlphaFoldDB" id="A0A6C0E9P8"/>
<reference evidence="2" key="1">
    <citation type="journal article" date="2020" name="Nature">
        <title>Giant virus diversity and host interactions through global metagenomics.</title>
        <authorList>
            <person name="Schulz F."/>
            <person name="Roux S."/>
            <person name="Paez-Espino D."/>
            <person name="Jungbluth S."/>
            <person name="Walsh D.A."/>
            <person name="Denef V.J."/>
            <person name="McMahon K.D."/>
            <person name="Konstantinidis K.T."/>
            <person name="Eloe-Fadrosh E.A."/>
            <person name="Kyrpides N.C."/>
            <person name="Woyke T."/>
        </authorList>
    </citation>
    <scope>NUCLEOTIDE SEQUENCE</scope>
    <source>
        <strain evidence="2">GVMAG-M-3300023179-27</strain>
    </source>
</reference>
<organism evidence="2">
    <name type="scientific">viral metagenome</name>
    <dbReference type="NCBI Taxonomy" id="1070528"/>
    <lineage>
        <taxon>unclassified sequences</taxon>
        <taxon>metagenomes</taxon>
        <taxon>organismal metagenomes</taxon>
    </lineage>
</organism>
<dbReference type="InterPro" id="IPR036249">
    <property type="entry name" value="Thioredoxin-like_sf"/>
</dbReference>
<accession>A0A6C0E9P8</accession>
<sequence>MNIVITLLYADWCGFCKKFKPEWNMLSDIIKNRENDTTYKELLKAGYKIKLQQFNDQQLDSLLTNKLFTKSLDIDPNKIGFPTLIVQYGDTLKKTKLKNSNEVRFYHLANGQSRRLDTGNAKDILESLKNINNKQKGGAVQLNLFRLNKDDIAIKSLFDL</sequence>
<dbReference type="EMBL" id="MN739775">
    <property type="protein sequence ID" value="QHT25834.1"/>
    <property type="molecule type" value="Genomic_DNA"/>
</dbReference>
<name>A0A6C0E9P8_9ZZZZ</name>
<dbReference type="Pfam" id="PF00085">
    <property type="entry name" value="Thioredoxin"/>
    <property type="match status" value="1"/>
</dbReference>
<dbReference type="InterPro" id="IPR013766">
    <property type="entry name" value="Thioredoxin_domain"/>
</dbReference>
<evidence type="ECO:0000259" key="1">
    <source>
        <dbReference type="Pfam" id="PF00085"/>
    </source>
</evidence>
<dbReference type="CDD" id="cd02961">
    <property type="entry name" value="PDI_a_family"/>
    <property type="match status" value="1"/>
</dbReference>
<dbReference type="Gene3D" id="3.40.30.10">
    <property type="entry name" value="Glutaredoxin"/>
    <property type="match status" value="1"/>
</dbReference>
<proteinExistence type="predicted"/>
<evidence type="ECO:0000313" key="2">
    <source>
        <dbReference type="EMBL" id="QHT25834.1"/>
    </source>
</evidence>
<dbReference type="SUPFAM" id="SSF52833">
    <property type="entry name" value="Thioredoxin-like"/>
    <property type="match status" value="1"/>
</dbReference>
<feature type="domain" description="Thioredoxin" evidence="1">
    <location>
        <begin position="4"/>
        <end position="32"/>
    </location>
</feature>
<protein>
    <recommendedName>
        <fullName evidence="1">Thioredoxin domain-containing protein</fullName>
    </recommendedName>
</protein>